<gene>
    <name evidence="1" type="ORF">SDC9_135311</name>
</gene>
<dbReference type="AlphaFoldDB" id="A0A645DFF0"/>
<comment type="caution">
    <text evidence="1">The sequence shown here is derived from an EMBL/GenBank/DDBJ whole genome shotgun (WGS) entry which is preliminary data.</text>
</comment>
<reference evidence="1" key="1">
    <citation type="submission" date="2019-08" db="EMBL/GenBank/DDBJ databases">
        <authorList>
            <person name="Kucharzyk K."/>
            <person name="Murdoch R.W."/>
            <person name="Higgins S."/>
            <person name="Loffler F."/>
        </authorList>
    </citation>
    <scope>NUCLEOTIDE SEQUENCE</scope>
</reference>
<sequence>MFLFLSQPTIGKELTSFAIELNKVIDHNNFKIIYKLHPNEFANWREKYSQLANTNIEVVDNTQNDLYYYFSISNYQIGVYSTALYEGIGYGLKTFILKTFGYEYIGDLVNKGNAILVESAVDVLEKLDSKVEDVDALRIQLWKENSVNNIATAIKGIINDL</sequence>
<proteinExistence type="predicted"/>
<dbReference type="InterPro" id="IPR043148">
    <property type="entry name" value="TagF_C"/>
</dbReference>
<name>A0A645DFF0_9ZZZZ</name>
<dbReference type="Gene3D" id="3.40.50.12580">
    <property type="match status" value="1"/>
</dbReference>
<organism evidence="1">
    <name type="scientific">bioreactor metagenome</name>
    <dbReference type="NCBI Taxonomy" id="1076179"/>
    <lineage>
        <taxon>unclassified sequences</taxon>
        <taxon>metagenomes</taxon>
        <taxon>ecological metagenomes</taxon>
    </lineage>
</organism>
<dbReference type="EMBL" id="VSSQ01035872">
    <property type="protein sequence ID" value="MPM88210.1"/>
    <property type="molecule type" value="Genomic_DNA"/>
</dbReference>
<dbReference type="SUPFAM" id="SSF53756">
    <property type="entry name" value="UDP-Glycosyltransferase/glycogen phosphorylase"/>
    <property type="match status" value="1"/>
</dbReference>
<evidence type="ECO:0000313" key="1">
    <source>
        <dbReference type="EMBL" id="MPM88210.1"/>
    </source>
</evidence>
<accession>A0A645DFF0</accession>
<protein>
    <submittedName>
        <fullName evidence="1">Uncharacterized protein</fullName>
    </submittedName>
</protein>